<evidence type="ECO:0000313" key="1">
    <source>
        <dbReference type="EMBL" id="EEH51116.1"/>
    </source>
</evidence>
<dbReference type="KEGG" id="mpp:MICPUCDRAFT_54598"/>
<sequence length="96" mass="10854">MKFTTRTRSYGNQCDDMTKVERACVTTHARSTSTAPNTRNCFFRSARPPMVLRFPNTHRTFCAAVASMKTPKSWNTNAVRACSSDDGALRVVLYER</sequence>
<dbReference type="GeneID" id="9690223"/>
<dbReference type="AlphaFoldDB" id="C1N9R7"/>
<dbReference type="Proteomes" id="UP000001876">
    <property type="component" value="Unassembled WGS sequence"/>
</dbReference>
<evidence type="ECO:0000313" key="2">
    <source>
        <dbReference type="Proteomes" id="UP000001876"/>
    </source>
</evidence>
<dbReference type="RefSeq" id="XP_003064782.1">
    <property type="nucleotide sequence ID" value="XM_003064736.1"/>
</dbReference>
<name>C1N9R7_MICPC</name>
<reference evidence="1 2" key="1">
    <citation type="journal article" date="2009" name="Science">
        <title>Green evolution and dynamic adaptations revealed by genomes of the marine picoeukaryotes Micromonas.</title>
        <authorList>
            <person name="Worden A.Z."/>
            <person name="Lee J.H."/>
            <person name="Mock T."/>
            <person name="Rouze P."/>
            <person name="Simmons M.P."/>
            <person name="Aerts A.L."/>
            <person name="Allen A.E."/>
            <person name="Cuvelier M.L."/>
            <person name="Derelle E."/>
            <person name="Everett M.V."/>
            <person name="Foulon E."/>
            <person name="Grimwood J."/>
            <person name="Gundlach H."/>
            <person name="Henrissat B."/>
            <person name="Napoli C."/>
            <person name="McDonald S.M."/>
            <person name="Parker M.S."/>
            <person name="Rombauts S."/>
            <person name="Salamov A."/>
            <person name="Von Dassow P."/>
            <person name="Badger J.H."/>
            <person name="Coutinho P.M."/>
            <person name="Demir E."/>
            <person name="Dubchak I."/>
            <person name="Gentemann C."/>
            <person name="Eikrem W."/>
            <person name="Gready J.E."/>
            <person name="John U."/>
            <person name="Lanier W."/>
            <person name="Lindquist E.A."/>
            <person name="Lucas S."/>
            <person name="Mayer K.F."/>
            <person name="Moreau H."/>
            <person name="Not F."/>
            <person name="Otillar R."/>
            <person name="Panaud O."/>
            <person name="Pangilinan J."/>
            <person name="Paulsen I."/>
            <person name="Piegu B."/>
            <person name="Poliakov A."/>
            <person name="Robbens S."/>
            <person name="Schmutz J."/>
            <person name="Toulza E."/>
            <person name="Wyss T."/>
            <person name="Zelensky A."/>
            <person name="Zhou K."/>
            <person name="Armbrust E.V."/>
            <person name="Bhattacharya D."/>
            <person name="Goodenough U.W."/>
            <person name="Van de Peer Y."/>
            <person name="Grigoriev I.V."/>
        </authorList>
    </citation>
    <scope>NUCLEOTIDE SEQUENCE [LARGE SCALE GENOMIC DNA]</scope>
    <source>
        <strain evidence="1 2">CCMP1545</strain>
    </source>
</reference>
<accession>C1N9R7</accession>
<gene>
    <name evidence="1" type="ORF">MICPUCDRAFT_54598</name>
</gene>
<proteinExistence type="predicted"/>
<protein>
    <submittedName>
        <fullName evidence="1">Predicted protein</fullName>
    </submittedName>
</protein>
<organism evidence="2">
    <name type="scientific">Micromonas pusilla (strain CCMP1545)</name>
    <name type="common">Picoplanktonic green alga</name>
    <dbReference type="NCBI Taxonomy" id="564608"/>
    <lineage>
        <taxon>Eukaryota</taxon>
        <taxon>Viridiplantae</taxon>
        <taxon>Chlorophyta</taxon>
        <taxon>Mamiellophyceae</taxon>
        <taxon>Mamiellales</taxon>
        <taxon>Mamiellaceae</taxon>
        <taxon>Micromonas</taxon>
    </lineage>
</organism>
<dbReference type="EMBL" id="GG663752">
    <property type="protein sequence ID" value="EEH51116.1"/>
    <property type="molecule type" value="Genomic_DNA"/>
</dbReference>
<keyword evidence="2" id="KW-1185">Reference proteome</keyword>